<evidence type="ECO:0000313" key="3">
    <source>
        <dbReference type="Proteomes" id="UP000076154"/>
    </source>
</evidence>
<keyword evidence="3" id="KW-1185">Reference proteome</keyword>
<evidence type="ECO:0000313" key="2">
    <source>
        <dbReference type="EMBL" id="RDB30851.1"/>
    </source>
</evidence>
<reference evidence="2" key="1">
    <citation type="submission" date="2018-04" db="EMBL/GenBank/DDBJ databases">
        <title>Whole genome sequencing of Hypsizygus marmoreus.</title>
        <authorList>
            <person name="Choi I.-G."/>
            <person name="Min B."/>
            <person name="Kim J.-G."/>
            <person name="Kim S."/>
            <person name="Oh Y.-L."/>
            <person name="Kong W.-S."/>
            <person name="Park H."/>
            <person name="Jeong J."/>
            <person name="Song E.-S."/>
        </authorList>
    </citation>
    <scope>NUCLEOTIDE SEQUENCE [LARGE SCALE GENOMIC DNA]</scope>
    <source>
        <strain evidence="2">51987-8</strain>
    </source>
</reference>
<organism evidence="2 3">
    <name type="scientific">Hypsizygus marmoreus</name>
    <name type="common">White beech mushroom</name>
    <name type="synonym">Agaricus marmoreus</name>
    <dbReference type="NCBI Taxonomy" id="39966"/>
    <lineage>
        <taxon>Eukaryota</taxon>
        <taxon>Fungi</taxon>
        <taxon>Dikarya</taxon>
        <taxon>Basidiomycota</taxon>
        <taxon>Agaricomycotina</taxon>
        <taxon>Agaricomycetes</taxon>
        <taxon>Agaricomycetidae</taxon>
        <taxon>Agaricales</taxon>
        <taxon>Tricholomatineae</taxon>
        <taxon>Lyophyllaceae</taxon>
        <taxon>Hypsizygus</taxon>
    </lineage>
</organism>
<dbReference type="EMBL" id="LUEZ02000004">
    <property type="protein sequence ID" value="RDB30851.1"/>
    <property type="molecule type" value="Genomic_DNA"/>
</dbReference>
<dbReference type="AlphaFoldDB" id="A0A369K8C8"/>
<feature type="chain" id="PRO_5016818220" evidence="1">
    <location>
        <begin position="21"/>
        <end position="157"/>
    </location>
</feature>
<proteinExistence type="predicted"/>
<protein>
    <submittedName>
        <fullName evidence="2">Uncharacterized protein</fullName>
    </submittedName>
</protein>
<evidence type="ECO:0000256" key="1">
    <source>
        <dbReference type="SAM" id="SignalP"/>
    </source>
</evidence>
<dbReference type="Proteomes" id="UP000076154">
    <property type="component" value="Unassembled WGS sequence"/>
</dbReference>
<feature type="signal peptide" evidence="1">
    <location>
        <begin position="1"/>
        <end position="20"/>
    </location>
</feature>
<comment type="caution">
    <text evidence="2">The sequence shown here is derived from an EMBL/GenBank/DDBJ whole genome shotgun (WGS) entry which is preliminary data.</text>
</comment>
<accession>A0A369K8C8</accession>
<name>A0A369K8C8_HYPMA</name>
<keyword evidence="1" id="KW-0732">Signal</keyword>
<gene>
    <name evidence="2" type="ORF">Hypma_005917</name>
</gene>
<dbReference type="InParanoid" id="A0A369K8C8"/>
<sequence>MSNISITDLAILVFVFGLYAAVPASHMPSPVKGGDKLTMTLELDGCADLLSARKRVEKFQKPITNVYSVILDDTVVGKPVSSCAHYAASCARACFLIPSAGVLFADTLLMHLHETSNCLGSKKFIQTIDTDGSEYKWIFKLSGNVTRGSRRTYATPF</sequence>